<sequence length="117" mass="12972">MNSQGIREPPDFKDNPLKHGLGYDPTKDQTTRRKGKSPLRPLNQIFQSGGIQASRATLVADGRPLRPDGCLPVAVGARWPSIQSEWPSRGCRWGQTVIQPSQTVVQEWLLGGRWPST</sequence>
<proteinExistence type="predicted"/>
<accession>A0AA86SLI9</accession>
<organism evidence="2 3">
    <name type="scientific">Sphenostylis stenocarpa</name>
    <dbReference type="NCBI Taxonomy" id="92480"/>
    <lineage>
        <taxon>Eukaryota</taxon>
        <taxon>Viridiplantae</taxon>
        <taxon>Streptophyta</taxon>
        <taxon>Embryophyta</taxon>
        <taxon>Tracheophyta</taxon>
        <taxon>Spermatophyta</taxon>
        <taxon>Magnoliopsida</taxon>
        <taxon>eudicotyledons</taxon>
        <taxon>Gunneridae</taxon>
        <taxon>Pentapetalae</taxon>
        <taxon>rosids</taxon>
        <taxon>fabids</taxon>
        <taxon>Fabales</taxon>
        <taxon>Fabaceae</taxon>
        <taxon>Papilionoideae</taxon>
        <taxon>50 kb inversion clade</taxon>
        <taxon>NPAAA clade</taxon>
        <taxon>indigoferoid/millettioid clade</taxon>
        <taxon>Phaseoleae</taxon>
        <taxon>Sphenostylis</taxon>
    </lineage>
</organism>
<keyword evidence="3" id="KW-1185">Reference proteome</keyword>
<protein>
    <submittedName>
        <fullName evidence="2">Uncharacterized protein</fullName>
    </submittedName>
</protein>
<dbReference type="Proteomes" id="UP001189624">
    <property type="component" value="Chromosome 6"/>
</dbReference>
<feature type="region of interest" description="Disordered" evidence="1">
    <location>
        <begin position="1"/>
        <end position="41"/>
    </location>
</feature>
<dbReference type="EMBL" id="OY731403">
    <property type="protein sequence ID" value="CAJ1964551.1"/>
    <property type="molecule type" value="Genomic_DNA"/>
</dbReference>
<feature type="non-terminal residue" evidence="2">
    <location>
        <position position="117"/>
    </location>
</feature>
<name>A0AA86SLI9_9FABA</name>
<reference evidence="2" key="1">
    <citation type="submission" date="2023-10" db="EMBL/GenBank/DDBJ databases">
        <authorList>
            <person name="Domelevo Entfellner J.-B."/>
        </authorList>
    </citation>
    <scope>NUCLEOTIDE SEQUENCE</scope>
</reference>
<evidence type="ECO:0000313" key="2">
    <source>
        <dbReference type="EMBL" id="CAJ1964551.1"/>
    </source>
</evidence>
<gene>
    <name evidence="2" type="ORF">AYBTSS11_LOCUS20376</name>
</gene>
<feature type="compositionally biased region" description="Basic and acidic residues" evidence="1">
    <location>
        <begin position="8"/>
        <end position="17"/>
    </location>
</feature>
<evidence type="ECO:0000313" key="3">
    <source>
        <dbReference type="Proteomes" id="UP001189624"/>
    </source>
</evidence>
<dbReference type="AlphaFoldDB" id="A0AA86SLI9"/>
<evidence type="ECO:0000256" key="1">
    <source>
        <dbReference type="SAM" id="MobiDB-lite"/>
    </source>
</evidence>
<dbReference type="Gramene" id="rna-AYBTSS11_LOCUS20376">
    <property type="protein sequence ID" value="CAJ1964551.1"/>
    <property type="gene ID" value="gene-AYBTSS11_LOCUS20376"/>
</dbReference>